<dbReference type="AlphaFoldDB" id="A0A6P6RWJ1"/>
<reference evidence="10" key="1">
    <citation type="submission" date="2025-08" db="UniProtKB">
        <authorList>
            <consortium name="RefSeq"/>
        </authorList>
    </citation>
    <scope>IDENTIFICATION</scope>
</reference>
<comment type="similarity">
    <text evidence="3">Belongs to the metallo-dependent hydrolases superfamily. Adenosine and AMP deaminases family.</text>
</comment>
<name>A0A6P6RWJ1_9EIME</name>
<accession>A0A6P6RWJ1</accession>
<dbReference type="GO" id="GO:0046033">
    <property type="term" value="P:AMP metabolic process"/>
    <property type="evidence" value="ECO:0007669"/>
    <property type="project" value="TreeGrafter"/>
</dbReference>
<comment type="pathway">
    <text evidence="2">Purine metabolism; IMP biosynthesis via salvage pathway; IMP from AMP: step 1/1.</text>
</comment>
<evidence type="ECO:0000313" key="10">
    <source>
        <dbReference type="RefSeq" id="XP_026192261.1"/>
    </source>
</evidence>
<evidence type="ECO:0000256" key="4">
    <source>
        <dbReference type="ARBA" id="ARBA00012775"/>
    </source>
</evidence>
<keyword evidence="9" id="KW-1185">Reference proteome</keyword>
<evidence type="ECO:0000256" key="2">
    <source>
        <dbReference type="ARBA" id="ARBA00004955"/>
    </source>
</evidence>
<dbReference type="NCBIfam" id="TIGR01429">
    <property type="entry name" value="AMP_deaminase"/>
    <property type="match status" value="1"/>
</dbReference>
<dbReference type="FunFam" id="3.20.20.140:FF:000035">
    <property type="entry name" value="Probable amp deaminase"/>
    <property type="match status" value="1"/>
</dbReference>
<dbReference type="GO" id="GO:0003876">
    <property type="term" value="F:AMP deaminase activity"/>
    <property type="evidence" value="ECO:0007669"/>
    <property type="project" value="UniProtKB-EC"/>
</dbReference>
<dbReference type="InterPro" id="IPR006329">
    <property type="entry name" value="AMPD"/>
</dbReference>
<dbReference type="GO" id="GO:0046872">
    <property type="term" value="F:metal ion binding"/>
    <property type="evidence" value="ECO:0007669"/>
    <property type="project" value="UniProtKB-KW"/>
</dbReference>
<dbReference type="GO" id="GO:0005829">
    <property type="term" value="C:cytosol"/>
    <property type="evidence" value="ECO:0007669"/>
    <property type="project" value="TreeGrafter"/>
</dbReference>
<dbReference type="RefSeq" id="XP_026192261.1">
    <property type="nucleotide sequence ID" value="XM_026336476.1"/>
</dbReference>
<dbReference type="GO" id="GO:0032264">
    <property type="term" value="P:IMP salvage"/>
    <property type="evidence" value="ECO:0007669"/>
    <property type="project" value="UniProtKB-UniPathway"/>
</dbReference>
<dbReference type="SUPFAM" id="SSF51556">
    <property type="entry name" value="Metallo-dependent hydrolases"/>
    <property type="match status" value="1"/>
</dbReference>
<sequence>MRPLQTLAQCLDLRDVWQERFAHRPSPAVVPEGPSSRRGPTGGLYGAEGTPEPLFRPEKPPLLISPIPSVRKFLSSLKEIMTAVQNPACKSFCYRRLRYLEEKFTLHTMFNSSAELQETRDNHHRDFYNVRKVDTHVHHAACMNQKQLLNFIRRKYDEEGDTIVHVLPTGGAAQTLKDVFSSMGLDAYAASVDCLGVHALGSCFQRFDLFNQKYNPFGQRTLRDVFLKTDNHLRGRFLAELTREVIKDLEDRRYQHMEWRISIYGSHTEEWSRLAAWVVDNKLTSVRVRWLIQVPRLYYVYRTRGGVRSFGHLLENVFGPLFEAASNPEKHPKIFTFLQQVVGWDSVDDESHVSKYTMEGGDLPPPELWTSSDNPPYSYWGYYMYANIRALNRLLYIQGVRPLAFRPHCGEAGSVSHLATMFLLAKGINHGILLKKSPVLQYLFYLQQIGIAMSPLSNNALFLEVAKNPLNLFFKIGLNVSLSTDDPLMFHFTDEPLLEEYSLAAHHWKLTPVDLCELARNSVLQSGYEDEYKAHWLGPQFRLPGKRGNCMRQSNVSDIRLQYREDTLRDELCYMHDVLALRLAFPEGATLAEAAVAASSSNAVSANLAATGDGDGTTTQLKTLFPGALVKSSHAGFQKRRASGTGRQDCRYPVNIHVNIHAPAAAAASQTPADSQKLTARALLSSWGTTATAIGPHPKCVEAAATTLS</sequence>
<dbReference type="PANTHER" id="PTHR11359">
    <property type="entry name" value="AMP DEAMINASE"/>
    <property type="match status" value="1"/>
</dbReference>
<dbReference type="Pfam" id="PF19326">
    <property type="entry name" value="AMP_deaminase"/>
    <property type="match status" value="1"/>
</dbReference>
<gene>
    <name evidence="10" type="primary">LOC113147110</name>
</gene>
<evidence type="ECO:0000256" key="7">
    <source>
        <dbReference type="ARBA" id="ARBA00022833"/>
    </source>
</evidence>
<dbReference type="Gene3D" id="4.10.800.20">
    <property type="match status" value="1"/>
</dbReference>
<dbReference type="InterPro" id="IPR006650">
    <property type="entry name" value="A/AMP_deam_AS"/>
</dbReference>
<organism evidence="9 10">
    <name type="scientific">Cyclospora cayetanensis</name>
    <dbReference type="NCBI Taxonomy" id="88456"/>
    <lineage>
        <taxon>Eukaryota</taxon>
        <taxon>Sar</taxon>
        <taxon>Alveolata</taxon>
        <taxon>Apicomplexa</taxon>
        <taxon>Conoidasida</taxon>
        <taxon>Coccidia</taxon>
        <taxon>Eucoccidiorida</taxon>
        <taxon>Eimeriorina</taxon>
        <taxon>Eimeriidae</taxon>
        <taxon>Cyclospora</taxon>
    </lineage>
</organism>
<dbReference type="PANTHER" id="PTHR11359:SF0">
    <property type="entry name" value="AMP DEAMINASE"/>
    <property type="match status" value="1"/>
</dbReference>
<dbReference type="Proteomes" id="UP000515125">
    <property type="component" value="Unplaced"/>
</dbReference>
<feature type="region of interest" description="Disordered" evidence="8">
    <location>
        <begin position="25"/>
        <end position="52"/>
    </location>
</feature>
<keyword evidence="6" id="KW-0378">Hydrolase</keyword>
<protein>
    <recommendedName>
        <fullName evidence="4">AMP deaminase</fullName>
        <ecNumber evidence="4">3.5.4.6</ecNumber>
    </recommendedName>
</protein>
<dbReference type="OrthoDB" id="1723809at2759"/>
<evidence type="ECO:0000256" key="8">
    <source>
        <dbReference type="SAM" id="MobiDB-lite"/>
    </source>
</evidence>
<evidence type="ECO:0000256" key="3">
    <source>
        <dbReference type="ARBA" id="ARBA00006676"/>
    </source>
</evidence>
<keyword evidence="7" id="KW-0862">Zinc</keyword>
<evidence type="ECO:0000313" key="9">
    <source>
        <dbReference type="Proteomes" id="UP000515125"/>
    </source>
</evidence>
<evidence type="ECO:0000256" key="5">
    <source>
        <dbReference type="ARBA" id="ARBA00022723"/>
    </source>
</evidence>
<dbReference type="GeneID" id="113147110"/>
<dbReference type="Gene3D" id="3.20.20.140">
    <property type="entry name" value="Metal-dependent hydrolases"/>
    <property type="match status" value="1"/>
</dbReference>
<evidence type="ECO:0000256" key="6">
    <source>
        <dbReference type="ARBA" id="ARBA00022801"/>
    </source>
</evidence>
<dbReference type="UniPathway" id="UPA00591">
    <property type="reaction ID" value="UER00663"/>
</dbReference>
<comment type="cofactor">
    <cofactor evidence="1">
        <name>Zn(2+)</name>
        <dbReference type="ChEBI" id="CHEBI:29105"/>
    </cofactor>
</comment>
<dbReference type="PROSITE" id="PS00485">
    <property type="entry name" value="A_DEAMINASE"/>
    <property type="match status" value="1"/>
</dbReference>
<keyword evidence="5" id="KW-0479">Metal-binding</keyword>
<proteinExistence type="inferred from homology"/>
<dbReference type="InterPro" id="IPR032466">
    <property type="entry name" value="Metal_Hydrolase"/>
</dbReference>
<evidence type="ECO:0000256" key="1">
    <source>
        <dbReference type="ARBA" id="ARBA00001947"/>
    </source>
</evidence>
<dbReference type="EC" id="3.5.4.6" evidence="4"/>